<feature type="compositionally biased region" description="Polar residues" evidence="2">
    <location>
        <begin position="518"/>
        <end position="532"/>
    </location>
</feature>
<dbReference type="GeneID" id="23564551"/>
<accession>A0A0D1CK59</accession>
<keyword evidence="1" id="KW-0175">Coiled coil</keyword>
<dbReference type="KEGG" id="uma:UMAG_04342"/>
<evidence type="ECO:0000256" key="3">
    <source>
        <dbReference type="SAM" id="SignalP"/>
    </source>
</evidence>
<feature type="compositionally biased region" description="Basic and acidic residues" evidence="2">
    <location>
        <begin position="588"/>
        <end position="606"/>
    </location>
</feature>
<dbReference type="AlphaFoldDB" id="A0A0D1CK59"/>
<feature type="region of interest" description="Disordered" evidence="2">
    <location>
        <begin position="503"/>
        <end position="548"/>
    </location>
</feature>
<gene>
    <name evidence="4" type="ORF">UMAG_04342</name>
</gene>
<feature type="region of interest" description="Disordered" evidence="2">
    <location>
        <begin position="584"/>
        <end position="653"/>
    </location>
</feature>
<evidence type="ECO:0000256" key="1">
    <source>
        <dbReference type="SAM" id="Coils"/>
    </source>
</evidence>
<sequence length="1107" mass="112533">MRVGALLLFCLACLAFTAQAAPASAKDELLAQKLRQRDGGDKKNSSNGEHGRHHQEARQPKKHRRSEGVVDRLHARELTPGEAQKVGDTVSKLVPQEDLLNDLQTKVTGIENARREAERQKQHTMQVEDSIHMAKYGKAPPKFPSITRAASAIGLSAAVLNVVNFIFSTKTTLQATYQFSAPPTPPTLIDTAARWDGSQYTLMSLPTDKPDESQSHKSKRQVEKAQLTRLQKRHLSNGAVAESDVQRRFVRSRQLPPADPSGQLKESVQKLKLSKRQYISSVVGAGLGALLSPGFTSTVMGKKKEDMDTPPFNPYDPNILKPKDAFSAAAATPGQTLPVLASSNPDYSSALSTPPNVDGIKFPVDVYDTEGASQSQAQNLVYPLSSQSQSVLRKREVNGDRDRIDARASSQLDKRFLFTGGPWSKLAGAITVGSVVPLIYGGVTHARWRQYNPRDRDILKDIDDRPTYGAVGVPDRQPGQLATNAMPGYSNYVTQLQQEQALQQARAQTAAREQGQASSPDELSQSSTSAASGVTAPDGAASGQSGVPVLKRRAADSLEKRGGLLASGALVVVGGLLGYAQSATQFPTDRDEEKDEKKREAKKKQQELMAQQQQQQQQATQMQGGAGALAADPTGGASGGSQTDPLAGIPVKPLPGSDVSAAYDSSGGGYLAASGDGGASGFSPPTYGSGGASSGGISSLGDSLNAAAGYQAPASGGGGGGGSGGSVLKKRDASADGNTAHTASDHQVESRSLSKRTPGFGTALTIGGTAMFVGTLAGNIFVGEKQKNKPVPLVTPNANTRGPMIPGGELYTSYLEAQRGQTGTGAGSYSPMSGVGTGLATGAPASINYGAAAMSSAGGGMPSSAGVSTLSTSGDGTPGDTSAGTANGDTSGLAGAADPVLKKRSMLRKRVPLGFAGAAVAAETEAVALARAGAGAASVLGRGAAVSGAEAGTAALARGATVSGADVGTASLARGAGLSESGTARAAFAGRGGGLGGEAASLSRGEAGLASEGGAGMLGRGTWMGRGGSAASLYRTDAAMGSARPAMVSDMPAVTPGTAGSPATIQGAMSAEAGAGKEAAKGGMSFKKVAAIVGGGAAATMTFNGIG</sequence>
<dbReference type="InParanoid" id="A0A0D1CK59"/>
<dbReference type="VEuPathDB" id="FungiDB:UMAG_04342"/>
<feature type="compositionally biased region" description="Polar residues" evidence="2">
    <location>
        <begin position="869"/>
        <end position="890"/>
    </location>
</feature>
<feature type="signal peptide" evidence="3">
    <location>
        <begin position="1"/>
        <end position="20"/>
    </location>
</feature>
<feature type="region of interest" description="Disordered" evidence="2">
    <location>
        <begin position="715"/>
        <end position="759"/>
    </location>
</feature>
<feature type="compositionally biased region" description="Gly residues" evidence="2">
    <location>
        <begin position="715"/>
        <end position="725"/>
    </location>
</feature>
<feature type="region of interest" description="Disordered" evidence="2">
    <location>
        <begin position="862"/>
        <end position="895"/>
    </location>
</feature>
<evidence type="ECO:0000313" key="5">
    <source>
        <dbReference type="Proteomes" id="UP000000561"/>
    </source>
</evidence>
<feature type="compositionally biased region" description="Low complexity" evidence="2">
    <location>
        <begin position="503"/>
        <end position="517"/>
    </location>
</feature>
<proteinExistence type="predicted"/>
<dbReference type="OrthoDB" id="2556707at2759"/>
<feature type="compositionally biased region" description="Low complexity" evidence="2">
    <location>
        <begin position="607"/>
        <end position="631"/>
    </location>
</feature>
<dbReference type="eggNOG" id="ENOG502RWVH">
    <property type="taxonomic scope" value="Eukaryota"/>
</dbReference>
<dbReference type="Proteomes" id="UP000000561">
    <property type="component" value="Chromosome 14"/>
</dbReference>
<dbReference type="OMA" id="VTHARWR"/>
<feature type="coiled-coil region" evidence="1">
    <location>
        <begin position="100"/>
        <end position="130"/>
    </location>
</feature>
<evidence type="ECO:0000313" key="4">
    <source>
        <dbReference type="EMBL" id="KIS67238.1"/>
    </source>
</evidence>
<keyword evidence="3" id="KW-0732">Signal</keyword>
<dbReference type="EMBL" id="CM003153">
    <property type="protein sequence ID" value="KIS67238.1"/>
    <property type="molecule type" value="Genomic_DNA"/>
</dbReference>
<evidence type="ECO:0000256" key="2">
    <source>
        <dbReference type="SAM" id="MobiDB-lite"/>
    </source>
</evidence>
<organism evidence="4 5">
    <name type="scientific">Mycosarcoma maydis</name>
    <name type="common">Corn smut fungus</name>
    <name type="synonym">Ustilago maydis</name>
    <dbReference type="NCBI Taxonomy" id="5270"/>
    <lineage>
        <taxon>Eukaryota</taxon>
        <taxon>Fungi</taxon>
        <taxon>Dikarya</taxon>
        <taxon>Basidiomycota</taxon>
        <taxon>Ustilaginomycotina</taxon>
        <taxon>Ustilaginomycetes</taxon>
        <taxon>Ustilaginales</taxon>
        <taxon>Ustilaginaceae</taxon>
        <taxon>Mycosarcoma</taxon>
    </lineage>
</organism>
<keyword evidence="5" id="KW-1185">Reference proteome</keyword>
<protein>
    <submittedName>
        <fullName evidence="4">Uncharacterized protein</fullName>
    </submittedName>
</protein>
<dbReference type="RefSeq" id="XP_011391052.1">
    <property type="nucleotide sequence ID" value="XM_011392750.1"/>
</dbReference>
<dbReference type="STRING" id="237631.A0A0D1CK59"/>
<feature type="region of interest" description="Disordered" evidence="2">
    <location>
        <begin position="464"/>
        <end position="486"/>
    </location>
</feature>
<feature type="chain" id="PRO_5002228775" evidence="3">
    <location>
        <begin position="21"/>
        <end position="1107"/>
    </location>
</feature>
<feature type="region of interest" description="Disordered" evidence="2">
    <location>
        <begin position="37"/>
        <end position="69"/>
    </location>
</feature>
<reference evidence="4 5" key="1">
    <citation type="journal article" date="2006" name="Nature">
        <title>Insights from the genome of the biotrophic fungal plant pathogen Ustilago maydis.</title>
        <authorList>
            <person name="Kamper J."/>
            <person name="Kahmann R."/>
            <person name="Bolker M."/>
            <person name="Ma L.J."/>
            <person name="Brefort T."/>
            <person name="Saville B.J."/>
            <person name="Banuett F."/>
            <person name="Kronstad J.W."/>
            <person name="Gold S.E."/>
            <person name="Muller O."/>
            <person name="Perlin M.H."/>
            <person name="Wosten H.A."/>
            <person name="de Vries R."/>
            <person name="Ruiz-Herrera J."/>
            <person name="Reynaga-Pena C.G."/>
            <person name="Snetselaar K."/>
            <person name="McCann M."/>
            <person name="Perez-Martin J."/>
            <person name="Feldbrugge M."/>
            <person name="Basse C.W."/>
            <person name="Steinberg G."/>
            <person name="Ibeas J.I."/>
            <person name="Holloman W."/>
            <person name="Guzman P."/>
            <person name="Farman M."/>
            <person name="Stajich J.E."/>
            <person name="Sentandreu R."/>
            <person name="Gonzalez-Prieto J.M."/>
            <person name="Kennell J.C."/>
            <person name="Molina L."/>
            <person name="Schirawski J."/>
            <person name="Mendoza-Mendoza A."/>
            <person name="Greilinger D."/>
            <person name="Munch K."/>
            <person name="Rossel N."/>
            <person name="Scherer M."/>
            <person name="Vranes M."/>
            <person name="Ladendorf O."/>
            <person name="Vincon V."/>
            <person name="Fuchs U."/>
            <person name="Sandrock B."/>
            <person name="Meng S."/>
            <person name="Ho E.C."/>
            <person name="Cahill M.J."/>
            <person name="Boyce K.J."/>
            <person name="Klose J."/>
            <person name="Klosterman S.J."/>
            <person name="Deelstra H.J."/>
            <person name="Ortiz-Castellanos L."/>
            <person name="Li W."/>
            <person name="Sanchez-Alonso P."/>
            <person name="Schreier P.H."/>
            <person name="Hauser-Hahn I."/>
            <person name="Vaupel M."/>
            <person name="Koopmann E."/>
            <person name="Friedrich G."/>
            <person name="Voss H."/>
            <person name="Schluter T."/>
            <person name="Margolis J."/>
            <person name="Platt D."/>
            <person name="Swimmer C."/>
            <person name="Gnirke A."/>
            <person name="Chen F."/>
            <person name="Vysotskaia V."/>
            <person name="Mannhaupt G."/>
            <person name="Guldener U."/>
            <person name="Munsterkotter M."/>
            <person name="Haase D."/>
            <person name="Oesterheld M."/>
            <person name="Mewes H.W."/>
            <person name="Mauceli E.W."/>
            <person name="DeCaprio D."/>
            <person name="Wade C.M."/>
            <person name="Butler J."/>
            <person name="Young S."/>
            <person name="Jaffe D.B."/>
            <person name="Calvo S."/>
            <person name="Nusbaum C."/>
            <person name="Galagan J."/>
            <person name="Birren B.W."/>
        </authorList>
    </citation>
    <scope>NUCLEOTIDE SEQUENCE [LARGE SCALE GENOMIC DNA]</scope>
    <source>
        <strain evidence="5">DSM 14603 / FGSC 9021 / UM521</strain>
    </source>
</reference>
<name>A0A0D1CK59_MYCMD</name>